<gene>
    <name evidence="1" type="ORF">NFX39_05390</name>
</gene>
<organism evidence="1 2">
    <name type="scientific">Fructobacillus apis</name>
    <dbReference type="NCBI Taxonomy" id="2935017"/>
    <lineage>
        <taxon>Bacteria</taxon>
        <taxon>Bacillati</taxon>
        <taxon>Bacillota</taxon>
        <taxon>Bacilli</taxon>
        <taxon>Lactobacillales</taxon>
        <taxon>Lactobacillaceae</taxon>
        <taxon>Fructobacillus</taxon>
    </lineage>
</organism>
<keyword evidence="2" id="KW-1185">Reference proteome</keyword>
<comment type="caution">
    <text evidence="1">The sequence shown here is derived from an EMBL/GenBank/DDBJ whole genome shotgun (WGS) entry which is preliminary data.</text>
</comment>
<accession>A0ABT0ZR94</accession>
<sequence length="187" mass="22187">MGHLYKHDKNSVSLKNIIDDFTVNFDGNTFYFDTNIKGYEKIYVNFSIKNIDHALGFDKLQERPAKDFDKLLALIRSNSYNYDNLKQDKAYKDIRDRFEHYYFINNVFYPENDDHNQFMISVRGDMRRLGRVELVIYEPINNRRNVIIGLIPISNKSNHFAIATLHVRTNNTFFNVYRAKVTAKGWL</sequence>
<protein>
    <submittedName>
        <fullName evidence="1">Uncharacterized protein</fullName>
    </submittedName>
</protein>
<reference evidence="1 2" key="1">
    <citation type="submission" date="2022-06" db="EMBL/GenBank/DDBJ databases">
        <title>Fructobacillus taiwanensis sp. nov., isolated from the honeybee.</title>
        <authorList>
            <person name="Chen Y.-S."/>
            <person name="Wang L.-T."/>
            <person name="Lee Y.-S."/>
            <person name="Chang Y.-C."/>
            <person name="Wu H.-C."/>
            <person name="Liao C.-Y."/>
            <person name="Chen W.-H."/>
            <person name="Deng J.-N."/>
            <person name="Wang Y.-H."/>
        </authorList>
    </citation>
    <scope>NUCLEOTIDE SEQUENCE [LARGE SCALE GENOMIC DNA]</scope>
    <source>
        <strain evidence="1 2">W13</strain>
    </source>
</reference>
<dbReference type="RefSeq" id="WP_252443752.1">
    <property type="nucleotide sequence ID" value="NZ_JAMWYK010000006.1"/>
</dbReference>
<evidence type="ECO:0000313" key="1">
    <source>
        <dbReference type="EMBL" id="MCO0832512.1"/>
    </source>
</evidence>
<dbReference type="EMBL" id="JAMWYK010000006">
    <property type="protein sequence ID" value="MCO0832512.1"/>
    <property type="molecule type" value="Genomic_DNA"/>
</dbReference>
<dbReference type="Proteomes" id="UP001523234">
    <property type="component" value="Unassembled WGS sequence"/>
</dbReference>
<name>A0ABT0ZR94_9LACO</name>
<proteinExistence type="predicted"/>
<evidence type="ECO:0000313" key="2">
    <source>
        <dbReference type="Proteomes" id="UP001523234"/>
    </source>
</evidence>